<proteinExistence type="predicted"/>
<gene>
    <name evidence="1" type="ORF">L2E82_17276</name>
</gene>
<reference evidence="1 2" key="2">
    <citation type="journal article" date="2022" name="Mol. Ecol. Resour.">
        <title>The genomes of chicory, endive, great burdock and yacon provide insights into Asteraceae paleo-polyploidization history and plant inulin production.</title>
        <authorList>
            <person name="Fan W."/>
            <person name="Wang S."/>
            <person name="Wang H."/>
            <person name="Wang A."/>
            <person name="Jiang F."/>
            <person name="Liu H."/>
            <person name="Zhao H."/>
            <person name="Xu D."/>
            <person name="Zhang Y."/>
        </authorList>
    </citation>
    <scope>NUCLEOTIDE SEQUENCE [LARGE SCALE GENOMIC DNA]</scope>
    <source>
        <strain evidence="2">cv. Punajuju</strain>
        <tissue evidence="1">Leaves</tissue>
    </source>
</reference>
<sequence>MADGEEDLPRDANILKTLLKSMGVDHYEQRVVHRFLELWYRYVVDVLTDAQVYSEHSGKSTIDFDDVKLAIQSKSTSVSPNPPPRESCSYWHMLLSSYWVDGIEWRRNGMEWNKQEILQLVLVADVVTSIHESWFCGRCMNTSKPAGEGCEQGIPPVNKNLKDPDGWIVSLSKKLAMWWPWCTTDLFKCNLKSGKTFPTLDLRTGQLIADVAEGELEDVNRAVAAARKAFDEGPWPRMAAYERSPILFGFADLVEKHADEITGLEVWDNGKPYEQAARDEIPLFIRFFRYYAGQIIPWNFPLLMFSWKVGPALACGNTIVLKTPVYNNTASLTVGNRGPILLEDYHLIEKLANFTRERIPERIINSKCKLRGNEEDDRLHRHRWPSAQNNLLYIQSFTEADDAVNLHNIVHCSLDVVDERVNNPKKSGTMINETFLGLLYPNENYKVYGYLTNTKVKFILVTTDLDVRDADVRNINPDSDRG</sequence>
<comment type="caution">
    <text evidence="1">The sequence shown here is derived from an EMBL/GenBank/DDBJ whole genome shotgun (WGS) entry which is preliminary data.</text>
</comment>
<name>A0ACB9F8I4_CICIN</name>
<keyword evidence="2" id="KW-1185">Reference proteome</keyword>
<protein>
    <submittedName>
        <fullName evidence="1">Uncharacterized protein</fullName>
    </submittedName>
</protein>
<organism evidence="1 2">
    <name type="scientific">Cichorium intybus</name>
    <name type="common">Chicory</name>
    <dbReference type="NCBI Taxonomy" id="13427"/>
    <lineage>
        <taxon>Eukaryota</taxon>
        <taxon>Viridiplantae</taxon>
        <taxon>Streptophyta</taxon>
        <taxon>Embryophyta</taxon>
        <taxon>Tracheophyta</taxon>
        <taxon>Spermatophyta</taxon>
        <taxon>Magnoliopsida</taxon>
        <taxon>eudicotyledons</taxon>
        <taxon>Gunneridae</taxon>
        <taxon>Pentapetalae</taxon>
        <taxon>asterids</taxon>
        <taxon>campanulids</taxon>
        <taxon>Asterales</taxon>
        <taxon>Asteraceae</taxon>
        <taxon>Cichorioideae</taxon>
        <taxon>Cichorieae</taxon>
        <taxon>Cichoriinae</taxon>
        <taxon>Cichorium</taxon>
    </lineage>
</organism>
<reference evidence="2" key="1">
    <citation type="journal article" date="2022" name="Mol. Ecol. Resour.">
        <title>The genomes of chicory, endive, great burdock and yacon provide insights into Asteraceae palaeo-polyploidization history and plant inulin production.</title>
        <authorList>
            <person name="Fan W."/>
            <person name="Wang S."/>
            <person name="Wang H."/>
            <person name="Wang A."/>
            <person name="Jiang F."/>
            <person name="Liu H."/>
            <person name="Zhao H."/>
            <person name="Xu D."/>
            <person name="Zhang Y."/>
        </authorList>
    </citation>
    <scope>NUCLEOTIDE SEQUENCE [LARGE SCALE GENOMIC DNA]</scope>
    <source>
        <strain evidence="2">cv. Punajuju</strain>
    </source>
</reference>
<evidence type="ECO:0000313" key="2">
    <source>
        <dbReference type="Proteomes" id="UP001055811"/>
    </source>
</evidence>
<dbReference type="Proteomes" id="UP001055811">
    <property type="component" value="Linkage Group LG03"/>
</dbReference>
<accession>A0ACB9F8I4</accession>
<evidence type="ECO:0000313" key="1">
    <source>
        <dbReference type="EMBL" id="KAI3767188.1"/>
    </source>
</evidence>
<dbReference type="EMBL" id="CM042011">
    <property type="protein sequence ID" value="KAI3767188.1"/>
    <property type="molecule type" value="Genomic_DNA"/>
</dbReference>